<protein>
    <submittedName>
        <fullName evidence="9">Cytochrome c biogenesis protein ResB</fullName>
    </submittedName>
</protein>
<keyword evidence="10" id="KW-1185">Reference proteome</keyword>
<organism evidence="9 10">
    <name type="scientific">Nocardioides oceani</name>
    <dbReference type="NCBI Taxonomy" id="3058369"/>
    <lineage>
        <taxon>Bacteria</taxon>
        <taxon>Bacillati</taxon>
        <taxon>Actinomycetota</taxon>
        <taxon>Actinomycetes</taxon>
        <taxon>Propionibacteriales</taxon>
        <taxon>Nocardioidaceae</taxon>
        <taxon>Nocardioides</taxon>
    </lineage>
</organism>
<name>A0ABT8FMB3_9ACTN</name>
<evidence type="ECO:0000256" key="2">
    <source>
        <dbReference type="ARBA" id="ARBA00022692"/>
    </source>
</evidence>
<dbReference type="InterPro" id="IPR007816">
    <property type="entry name" value="ResB-like_domain"/>
</dbReference>
<evidence type="ECO:0000256" key="3">
    <source>
        <dbReference type="ARBA" id="ARBA00022748"/>
    </source>
</evidence>
<comment type="caution">
    <text evidence="9">The sequence shown here is derived from an EMBL/GenBank/DDBJ whole genome shotgun (WGS) entry which is preliminary data.</text>
</comment>
<evidence type="ECO:0000256" key="7">
    <source>
        <dbReference type="SAM" id="Phobius"/>
    </source>
</evidence>
<evidence type="ECO:0000256" key="1">
    <source>
        <dbReference type="ARBA" id="ARBA00004141"/>
    </source>
</evidence>
<evidence type="ECO:0000256" key="4">
    <source>
        <dbReference type="ARBA" id="ARBA00022989"/>
    </source>
</evidence>
<keyword evidence="2 7" id="KW-0812">Transmembrane</keyword>
<evidence type="ECO:0000313" key="10">
    <source>
        <dbReference type="Proteomes" id="UP001168620"/>
    </source>
</evidence>
<proteinExistence type="predicted"/>
<evidence type="ECO:0000256" key="6">
    <source>
        <dbReference type="SAM" id="MobiDB-lite"/>
    </source>
</evidence>
<evidence type="ECO:0000259" key="8">
    <source>
        <dbReference type="Pfam" id="PF05140"/>
    </source>
</evidence>
<dbReference type="PANTHER" id="PTHR31566:SF0">
    <property type="entry name" value="CYTOCHROME C BIOGENESIS PROTEIN CCS1, CHLOROPLASTIC"/>
    <property type="match status" value="1"/>
</dbReference>
<keyword evidence="4 7" id="KW-1133">Transmembrane helix</keyword>
<reference evidence="9" key="1">
    <citation type="submission" date="2023-06" db="EMBL/GenBank/DDBJ databases">
        <title>Draft genome sequence of Nocardioides sp. SOB77.</title>
        <authorList>
            <person name="Zhang G."/>
        </authorList>
    </citation>
    <scope>NUCLEOTIDE SEQUENCE</scope>
    <source>
        <strain evidence="9">SOB77</strain>
    </source>
</reference>
<sequence>MRTALVLLLLLAIAAVPGSLIPQTNVDPFAATRWKAQHPRLTPLYERLDLFAVYGSAWFSAVYLLLALSLVGCIGPRLRHYWRAARAEPPPMPRRFDRLAVHREFDTWPRSSDAALADIEALLSKRRFRVDRDERGLRAERGYLREAGNLLFHASLLLVLVGFGYGKLLGYTGGVILVQGTSFTNALSQYDQFVSGSLFDSSKDLKPFAMDLDRFEATYLPNGQPLDFEATVVLGSSETSTGQPTRPPAAGRSPRAEEATLRVNEPLTIDNTNIYLVGHGYAPSVTVKDGRGRIAYQGPTTFLPQDGSLTSVGVIKAPDARPTQLGFEGRFEVPPGP</sequence>
<comment type="subcellular location">
    <subcellularLocation>
        <location evidence="1">Membrane</location>
        <topology evidence="1">Multi-pass membrane protein</topology>
    </subcellularLocation>
</comment>
<evidence type="ECO:0000313" key="9">
    <source>
        <dbReference type="EMBL" id="MDN4175816.1"/>
    </source>
</evidence>
<dbReference type="Proteomes" id="UP001168620">
    <property type="component" value="Unassembled WGS sequence"/>
</dbReference>
<feature type="domain" description="ResB-like" evidence="8">
    <location>
        <begin position="1"/>
        <end position="331"/>
    </location>
</feature>
<accession>A0ABT8FMB3</accession>
<keyword evidence="3" id="KW-0201">Cytochrome c-type biogenesis</keyword>
<dbReference type="RefSeq" id="WP_300955225.1">
    <property type="nucleotide sequence ID" value="NZ_JAUHJQ010000027.1"/>
</dbReference>
<feature type="transmembrane region" description="Helical" evidence="7">
    <location>
        <begin position="50"/>
        <end position="74"/>
    </location>
</feature>
<dbReference type="PANTHER" id="PTHR31566">
    <property type="entry name" value="CYTOCHROME C BIOGENESIS PROTEIN CCS1, CHLOROPLASTIC"/>
    <property type="match status" value="1"/>
</dbReference>
<evidence type="ECO:0000256" key="5">
    <source>
        <dbReference type="ARBA" id="ARBA00023136"/>
    </source>
</evidence>
<feature type="region of interest" description="Disordered" evidence="6">
    <location>
        <begin position="236"/>
        <end position="258"/>
    </location>
</feature>
<dbReference type="Pfam" id="PF05140">
    <property type="entry name" value="ResB"/>
    <property type="match status" value="1"/>
</dbReference>
<dbReference type="EMBL" id="JAUHJQ010000027">
    <property type="protein sequence ID" value="MDN4175816.1"/>
    <property type="molecule type" value="Genomic_DNA"/>
</dbReference>
<dbReference type="InterPro" id="IPR023494">
    <property type="entry name" value="Cyt_c_bgen_Ccs1/CcsB/ResB"/>
</dbReference>
<gene>
    <name evidence="9" type="ORF">QWY28_22845</name>
</gene>
<keyword evidence="5 7" id="KW-0472">Membrane</keyword>